<keyword evidence="9" id="KW-1185">Reference proteome</keyword>
<dbReference type="AlphaFoldDB" id="A0A8B8GPM4"/>
<dbReference type="PANTHER" id="PTHR10877:SF183">
    <property type="entry name" value="AT14535P-RELATED"/>
    <property type="match status" value="1"/>
</dbReference>
<comment type="caution">
    <text evidence="6">Lacks conserved residue(s) required for the propagation of feature annotation.</text>
</comment>
<dbReference type="Pfam" id="PF01477">
    <property type="entry name" value="PLAT"/>
    <property type="match status" value="1"/>
</dbReference>
<accession>A0A8B8GPM4</accession>
<evidence type="ECO:0000256" key="6">
    <source>
        <dbReference type="PROSITE-ProRule" id="PRU00152"/>
    </source>
</evidence>
<protein>
    <submittedName>
        <fullName evidence="10">Polycystic kidney disease and receptor for egg jelly-related protein-like</fullName>
    </submittedName>
</protein>
<feature type="transmembrane region" description="Helical" evidence="7">
    <location>
        <begin position="786"/>
        <end position="806"/>
    </location>
</feature>
<organism evidence="9 10">
    <name type="scientific">Sipha flava</name>
    <name type="common">yellow sugarcane aphid</name>
    <dbReference type="NCBI Taxonomy" id="143950"/>
    <lineage>
        <taxon>Eukaryota</taxon>
        <taxon>Metazoa</taxon>
        <taxon>Ecdysozoa</taxon>
        <taxon>Arthropoda</taxon>
        <taxon>Hexapoda</taxon>
        <taxon>Insecta</taxon>
        <taxon>Pterygota</taxon>
        <taxon>Neoptera</taxon>
        <taxon>Paraneoptera</taxon>
        <taxon>Hemiptera</taxon>
        <taxon>Sternorrhyncha</taxon>
        <taxon>Aphidomorpha</taxon>
        <taxon>Aphidoidea</taxon>
        <taxon>Aphididae</taxon>
        <taxon>Sipha</taxon>
    </lineage>
</organism>
<feature type="transmembrane region" description="Helical" evidence="7">
    <location>
        <begin position="237"/>
        <end position="257"/>
    </location>
</feature>
<evidence type="ECO:0000256" key="7">
    <source>
        <dbReference type="SAM" id="Phobius"/>
    </source>
</evidence>
<keyword evidence="4 7" id="KW-1133">Transmembrane helix</keyword>
<evidence type="ECO:0000256" key="3">
    <source>
        <dbReference type="ARBA" id="ARBA00022692"/>
    </source>
</evidence>
<name>A0A8B8GPM4_9HEMI</name>
<dbReference type="InterPro" id="IPR046791">
    <property type="entry name" value="Polycystin_dom"/>
</dbReference>
<comment type="subcellular location">
    <subcellularLocation>
        <location evidence="1">Membrane</location>
        <topology evidence="1">Multi-pass membrane protein</topology>
    </subcellularLocation>
</comment>
<dbReference type="GeneID" id="112693418"/>
<keyword evidence="3 7" id="KW-0812">Transmembrane</keyword>
<feature type="transmembrane region" description="Helical" evidence="7">
    <location>
        <begin position="6"/>
        <end position="23"/>
    </location>
</feature>
<feature type="transmembrane region" description="Helical" evidence="7">
    <location>
        <begin position="689"/>
        <end position="710"/>
    </location>
</feature>
<dbReference type="SUPFAM" id="SSF49723">
    <property type="entry name" value="Lipase/lipooxygenase domain (PLAT/LH2 domain)"/>
    <property type="match status" value="1"/>
</dbReference>
<evidence type="ECO:0000313" key="9">
    <source>
        <dbReference type="Proteomes" id="UP000694846"/>
    </source>
</evidence>
<feature type="transmembrane region" description="Helical" evidence="7">
    <location>
        <begin position="199"/>
        <end position="217"/>
    </location>
</feature>
<dbReference type="RefSeq" id="XP_025424262.1">
    <property type="nucleotide sequence ID" value="XM_025568477.1"/>
</dbReference>
<dbReference type="InterPro" id="IPR036392">
    <property type="entry name" value="PLAT/LH2_dom_sf"/>
</dbReference>
<feature type="transmembrane region" description="Helical" evidence="7">
    <location>
        <begin position="348"/>
        <end position="370"/>
    </location>
</feature>
<feature type="transmembrane region" description="Helical" evidence="7">
    <location>
        <begin position="731"/>
        <end position="750"/>
    </location>
</feature>
<evidence type="ECO:0000256" key="5">
    <source>
        <dbReference type="ARBA" id="ARBA00023136"/>
    </source>
</evidence>
<evidence type="ECO:0000256" key="4">
    <source>
        <dbReference type="ARBA" id="ARBA00022989"/>
    </source>
</evidence>
<feature type="transmembrane region" description="Helical" evidence="7">
    <location>
        <begin position="818"/>
        <end position="840"/>
    </location>
</feature>
<sequence length="929" mass="106812">MVCLLVVATVFLAYAILLIWSKYQDNKDILRGEIIILQDNYPGEDEVYLVTVYTGHYSEAGTTANVCIQLHGDVSSSRAHWLYNYNYKALQRFNDDWFIIFTTKNLGELQFIRIWSDNYGNNPSWYCKRIEVIDVRRNKSWNFNLERWFSLKNIENSIIPQNLQKRAIDDIELTIREEYLWASVFVRHPRSLLTRCQRLSKILCLLLCIMLISLIFYDFLEDEEDFLNFEVTLTQVSIAIQSCIIETIMTFGTSYCFNKGAKFKKYMLVPDPLEIQEREKTWWKKLVLMIVEKKTYLPAQTENKVKKHKQINYWLIFGWTFCILIYIFSASFIIAYGLKLGQVKSLHWLMTILITIIQSAFLAEPLKIIVSSCISFKLNQEQNIITKYEIKLEDYRKNTKNRLQNLSLIRDIRKSRIKYVYNPLTRSDVQILEHRQSGKIKFVHFRENAITCTLIILTSLCCISALYSFNSPKHIIHANNVNKLFLKSLLQTDIMDLEMLKTFLTESLVKFLHTKEYYNGIPITNESMNYSNNMRGWYSLYNSKVINGGIRLKQLRIKREILEWKNDVGNYEEGWIQTAKTNDDITAWTYRSIPVVKYFGLWFPETDHSGFILDLTGDAFEYKKILKTHLENGWFDNKTRNVIIEFQTYTPNIDSITVFNIKLHSVSGLLYTVTTVVWTVPSSSVFVDWTTYVFTLVFMSAYAVTAVRLTSSVVRVTVGRGDGGTTPYDRFWTAYECALLAIVVATSLAVTGRWRLMDEAGAQYSMAKETVYVASVTDMCRSHEHVAALASVAVAMALFRTFRLVTLAERKPHLQRTLDASGGPVLMVAGFSMVAAYGAWYSTVRTDGGDGHGFLNAFVVGQHALGRGRPSPPCLAVTVVAVFLFLNAAAVAIITKRYVVSRLYSPRDRTPATPATARVLTTNTASRPV</sequence>
<evidence type="ECO:0000313" key="10">
    <source>
        <dbReference type="RefSeq" id="XP_025424262.1"/>
    </source>
</evidence>
<dbReference type="SMART" id="SM00308">
    <property type="entry name" value="LH2"/>
    <property type="match status" value="1"/>
</dbReference>
<gene>
    <name evidence="10" type="primary">LOC112693418</name>
</gene>
<feature type="transmembrane region" description="Helical" evidence="7">
    <location>
        <begin position="875"/>
        <end position="895"/>
    </location>
</feature>
<proteinExistence type="inferred from homology"/>
<dbReference type="Proteomes" id="UP000694846">
    <property type="component" value="Unplaced"/>
</dbReference>
<dbReference type="Gene3D" id="2.60.60.20">
    <property type="entry name" value="PLAT/LH2 domain"/>
    <property type="match status" value="1"/>
</dbReference>
<comment type="similarity">
    <text evidence="2">Belongs to the polycystin family.</text>
</comment>
<dbReference type="InterPro" id="IPR051223">
    <property type="entry name" value="Polycystin"/>
</dbReference>
<dbReference type="GO" id="GO:0016020">
    <property type="term" value="C:membrane"/>
    <property type="evidence" value="ECO:0007669"/>
    <property type="project" value="UniProtKB-SubCell"/>
</dbReference>
<evidence type="ECO:0000256" key="1">
    <source>
        <dbReference type="ARBA" id="ARBA00004141"/>
    </source>
</evidence>
<evidence type="ECO:0000256" key="2">
    <source>
        <dbReference type="ARBA" id="ARBA00007200"/>
    </source>
</evidence>
<dbReference type="InterPro" id="IPR001024">
    <property type="entry name" value="PLAT/LH2_dom"/>
</dbReference>
<reference evidence="10" key="1">
    <citation type="submission" date="2025-08" db="UniProtKB">
        <authorList>
            <consortium name="RefSeq"/>
        </authorList>
    </citation>
    <scope>IDENTIFICATION</scope>
    <source>
        <tissue evidence="10">Whole body</tissue>
    </source>
</reference>
<dbReference type="Pfam" id="PF20519">
    <property type="entry name" value="Polycystin_dom"/>
    <property type="match status" value="1"/>
</dbReference>
<keyword evidence="5 7" id="KW-0472">Membrane</keyword>
<evidence type="ECO:0000259" key="8">
    <source>
        <dbReference type="PROSITE" id="PS50095"/>
    </source>
</evidence>
<dbReference type="OrthoDB" id="5322100at2759"/>
<feature type="transmembrane region" description="Helical" evidence="7">
    <location>
        <begin position="313"/>
        <end position="336"/>
    </location>
</feature>
<dbReference type="PROSITE" id="PS50095">
    <property type="entry name" value="PLAT"/>
    <property type="match status" value="1"/>
</dbReference>
<dbReference type="PANTHER" id="PTHR10877">
    <property type="entry name" value="POLYCYSTIN FAMILY MEMBER"/>
    <property type="match status" value="1"/>
</dbReference>
<feature type="domain" description="PLAT" evidence="8">
    <location>
        <begin position="46"/>
        <end position="163"/>
    </location>
</feature>